<feature type="compositionally biased region" description="Basic and acidic residues" evidence="1">
    <location>
        <begin position="13"/>
        <end position="32"/>
    </location>
</feature>
<organism evidence="2 3">
    <name type="scientific">Cadophora malorum</name>
    <dbReference type="NCBI Taxonomy" id="108018"/>
    <lineage>
        <taxon>Eukaryota</taxon>
        <taxon>Fungi</taxon>
        <taxon>Dikarya</taxon>
        <taxon>Ascomycota</taxon>
        <taxon>Pezizomycotina</taxon>
        <taxon>Leotiomycetes</taxon>
        <taxon>Helotiales</taxon>
        <taxon>Ploettnerulaceae</taxon>
        <taxon>Cadophora</taxon>
    </lineage>
</organism>
<protein>
    <submittedName>
        <fullName evidence="2">Uncharacterized protein</fullName>
    </submittedName>
</protein>
<evidence type="ECO:0000313" key="2">
    <source>
        <dbReference type="EMBL" id="KAG4414736.1"/>
    </source>
</evidence>
<accession>A0A8H7T869</accession>
<gene>
    <name evidence="2" type="ORF">IFR04_012123</name>
</gene>
<comment type="caution">
    <text evidence="2">The sequence shown here is derived from an EMBL/GenBank/DDBJ whole genome shotgun (WGS) entry which is preliminary data.</text>
</comment>
<name>A0A8H7T869_9HELO</name>
<keyword evidence="3" id="KW-1185">Reference proteome</keyword>
<sequence length="62" mass="7017">MDSNRSQAANKDALTKAEAEKKAAEKAAQDARIKKREEDFLRLSGEVEILNKGRDFIGKRRL</sequence>
<evidence type="ECO:0000313" key="3">
    <source>
        <dbReference type="Proteomes" id="UP000664132"/>
    </source>
</evidence>
<dbReference type="EMBL" id="JAFJYH010000251">
    <property type="protein sequence ID" value="KAG4414736.1"/>
    <property type="molecule type" value="Genomic_DNA"/>
</dbReference>
<dbReference type="Proteomes" id="UP000664132">
    <property type="component" value="Unassembled WGS sequence"/>
</dbReference>
<proteinExistence type="predicted"/>
<reference evidence="2" key="1">
    <citation type="submission" date="2021-02" db="EMBL/GenBank/DDBJ databases">
        <title>Genome sequence Cadophora malorum strain M34.</title>
        <authorList>
            <person name="Stefanovic E."/>
            <person name="Vu D."/>
            <person name="Scully C."/>
            <person name="Dijksterhuis J."/>
            <person name="Roader J."/>
            <person name="Houbraken J."/>
        </authorList>
    </citation>
    <scope>NUCLEOTIDE SEQUENCE</scope>
    <source>
        <strain evidence="2">M34</strain>
    </source>
</reference>
<dbReference type="AlphaFoldDB" id="A0A8H7T869"/>
<feature type="region of interest" description="Disordered" evidence="1">
    <location>
        <begin position="1"/>
        <end position="32"/>
    </location>
</feature>
<evidence type="ECO:0000256" key="1">
    <source>
        <dbReference type="SAM" id="MobiDB-lite"/>
    </source>
</evidence>